<evidence type="ECO:0000313" key="9">
    <source>
        <dbReference type="Proteomes" id="UP000252415"/>
    </source>
</evidence>
<sequence length="133" mass="14898">MPAAQFIRFNLIGLLNTAIDFVLFTLFIWLGVYYLLAQILAYGAGMANSFLLNNRYTFNKGQAAVPGTNEWKKRLRFAAWNGIVLGISLLLLAALTKLFSMDDVLAKVIVTIVTVGINFYGSRKWVFVQQQAN</sequence>
<protein>
    <submittedName>
        <fullName evidence="8">Putative flippase GtrA</fullName>
    </submittedName>
</protein>
<feature type="transmembrane region" description="Helical" evidence="6">
    <location>
        <begin position="12"/>
        <end position="33"/>
    </location>
</feature>
<evidence type="ECO:0000259" key="7">
    <source>
        <dbReference type="Pfam" id="PF04138"/>
    </source>
</evidence>
<keyword evidence="9" id="KW-1185">Reference proteome</keyword>
<evidence type="ECO:0000256" key="3">
    <source>
        <dbReference type="ARBA" id="ARBA00022692"/>
    </source>
</evidence>
<comment type="caution">
    <text evidence="8">The sequence shown here is derived from an EMBL/GenBank/DDBJ whole genome shotgun (WGS) entry which is preliminary data.</text>
</comment>
<accession>A0A368VNV8</accession>
<comment type="subcellular location">
    <subcellularLocation>
        <location evidence="1">Membrane</location>
        <topology evidence="1">Multi-pass membrane protein</topology>
    </subcellularLocation>
</comment>
<evidence type="ECO:0000256" key="5">
    <source>
        <dbReference type="ARBA" id="ARBA00023136"/>
    </source>
</evidence>
<name>A0A368VNV8_9BACL</name>
<evidence type="ECO:0000256" key="2">
    <source>
        <dbReference type="ARBA" id="ARBA00009399"/>
    </source>
</evidence>
<dbReference type="InterPro" id="IPR051401">
    <property type="entry name" value="GtrA_CellWall_Glycosyl"/>
</dbReference>
<keyword evidence="3 6" id="KW-0812">Transmembrane</keyword>
<dbReference type="GO" id="GO:0000271">
    <property type="term" value="P:polysaccharide biosynthetic process"/>
    <property type="evidence" value="ECO:0007669"/>
    <property type="project" value="InterPro"/>
</dbReference>
<dbReference type="PANTHER" id="PTHR38459:SF1">
    <property type="entry name" value="PROPHAGE BACTOPRENOL-LINKED GLUCOSE TRANSLOCASE HOMOLOG"/>
    <property type="match status" value="1"/>
</dbReference>
<reference evidence="8 9" key="1">
    <citation type="submission" date="2018-07" db="EMBL/GenBank/DDBJ databases">
        <title>Genomic Encyclopedia of Type Strains, Phase III (KMG-III): the genomes of soil and plant-associated and newly described type strains.</title>
        <authorList>
            <person name="Whitman W."/>
        </authorList>
    </citation>
    <scope>NUCLEOTIDE SEQUENCE [LARGE SCALE GENOMIC DNA]</scope>
    <source>
        <strain evidence="8 9">CECT 7506</strain>
    </source>
</reference>
<evidence type="ECO:0000256" key="4">
    <source>
        <dbReference type="ARBA" id="ARBA00022989"/>
    </source>
</evidence>
<dbReference type="Proteomes" id="UP000252415">
    <property type="component" value="Unassembled WGS sequence"/>
</dbReference>
<feature type="transmembrane region" description="Helical" evidence="6">
    <location>
        <begin position="39"/>
        <end position="56"/>
    </location>
</feature>
<proteinExistence type="inferred from homology"/>
<feature type="domain" description="GtrA/DPMS transmembrane" evidence="7">
    <location>
        <begin position="8"/>
        <end position="127"/>
    </location>
</feature>
<keyword evidence="4 6" id="KW-1133">Transmembrane helix</keyword>
<gene>
    <name evidence="8" type="ORF">DFP97_11383</name>
</gene>
<evidence type="ECO:0000256" key="6">
    <source>
        <dbReference type="SAM" id="Phobius"/>
    </source>
</evidence>
<evidence type="ECO:0000256" key="1">
    <source>
        <dbReference type="ARBA" id="ARBA00004141"/>
    </source>
</evidence>
<dbReference type="AlphaFoldDB" id="A0A368VNV8"/>
<evidence type="ECO:0000313" key="8">
    <source>
        <dbReference type="EMBL" id="RCW43411.1"/>
    </source>
</evidence>
<organism evidence="8 9">
    <name type="scientific">Paenibacillus prosopidis</name>
    <dbReference type="NCBI Taxonomy" id="630520"/>
    <lineage>
        <taxon>Bacteria</taxon>
        <taxon>Bacillati</taxon>
        <taxon>Bacillota</taxon>
        <taxon>Bacilli</taxon>
        <taxon>Bacillales</taxon>
        <taxon>Paenibacillaceae</taxon>
        <taxon>Paenibacillus</taxon>
    </lineage>
</organism>
<feature type="transmembrane region" description="Helical" evidence="6">
    <location>
        <begin position="77"/>
        <end position="98"/>
    </location>
</feature>
<dbReference type="Pfam" id="PF04138">
    <property type="entry name" value="GtrA_DPMS_TM"/>
    <property type="match status" value="1"/>
</dbReference>
<dbReference type="EMBL" id="QPJD01000013">
    <property type="protein sequence ID" value="RCW43411.1"/>
    <property type="molecule type" value="Genomic_DNA"/>
</dbReference>
<dbReference type="GO" id="GO:0005886">
    <property type="term" value="C:plasma membrane"/>
    <property type="evidence" value="ECO:0007669"/>
    <property type="project" value="TreeGrafter"/>
</dbReference>
<feature type="transmembrane region" description="Helical" evidence="6">
    <location>
        <begin position="104"/>
        <end position="121"/>
    </location>
</feature>
<keyword evidence="5 6" id="KW-0472">Membrane</keyword>
<dbReference type="PANTHER" id="PTHR38459">
    <property type="entry name" value="PROPHAGE BACTOPRENOL-LINKED GLUCOSE TRANSLOCASE HOMOLOG"/>
    <property type="match status" value="1"/>
</dbReference>
<comment type="similarity">
    <text evidence="2">Belongs to the GtrA family.</text>
</comment>
<dbReference type="InterPro" id="IPR007267">
    <property type="entry name" value="GtrA_DPMS_TM"/>
</dbReference>